<dbReference type="PANTHER" id="PTHR30329">
    <property type="entry name" value="STATOR ELEMENT OF FLAGELLAR MOTOR COMPLEX"/>
    <property type="match status" value="1"/>
</dbReference>
<evidence type="ECO:0000259" key="6">
    <source>
        <dbReference type="PROSITE" id="PS51123"/>
    </source>
</evidence>
<dbReference type="Gene3D" id="3.30.1330.60">
    <property type="entry name" value="OmpA-like domain"/>
    <property type="match status" value="1"/>
</dbReference>
<comment type="subcellular location">
    <subcellularLocation>
        <location evidence="1">Cell outer membrane</location>
    </subcellularLocation>
</comment>
<feature type="chain" id="PRO_5047384972" evidence="5">
    <location>
        <begin position="26"/>
        <end position="262"/>
    </location>
</feature>
<dbReference type="Proteomes" id="UP001606303">
    <property type="component" value="Unassembled WGS sequence"/>
</dbReference>
<dbReference type="EMBL" id="JBIGIB010000007">
    <property type="protein sequence ID" value="MFG6469073.1"/>
    <property type="molecule type" value="Genomic_DNA"/>
</dbReference>
<keyword evidence="8" id="KW-1185">Reference proteome</keyword>
<sequence length="262" mass="27801">MNTSKPFGAALLWAAVAVAHGPVVAQPVTAGAKPVVVSGTVPDEATRSAILQRVREVYGTDRQVVDQLAIGKLSAPASWAPQVAKLITPELRQVSQGELRVSGTTIDIEGQVANAGVQQKLGSQLNAALVNTTYSVRNGLRVGGGQAQLDAALADRIVEFEPAKDTLTLEGQRILDELLPVLQQFNGRRFEVIGHTDNAGVREANVALSQARAEAVKRYLVERGLPAASIVTRGAGPDRPIADNANAQGRARNRRIEFRVLA</sequence>
<name>A0ABW7H4B7_9BURK</name>
<dbReference type="Pfam" id="PF00691">
    <property type="entry name" value="OmpA"/>
    <property type="match status" value="1"/>
</dbReference>
<dbReference type="PRINTS" id="PR01023">
    <property type="entry name" value="NAFLGMOTY"/>
</dbReference>
<dbReference type="Pfam" id="PF21923">
    <property type="entry name" value="BON_like"/>
    <property type="match status" value="1"/>
</dbReference>
<evidence type="ECO:0000313" key="8">
    <source>
        <dbReference type="Proteomes" id="UP001606303"/>
    </source>
</evidence>
<dbReference type="PRINTS" id="PR01021">
    <property type="entry name" value="OMPADOMAIN"/>
</dbReference>
<feature type="signal peptide" evidence="5">
    <location>
        <begin position="1"/>
        <end position="25"/>
    </location>
</feature>
<dbReference type="InterPro" id="IPR036737">
    <property type="entry name" value="OmpA-like_sf"/>
</dbReference>
<gene>
    <name evidence="7" type="ORF">ACG01O_20785</name>
</gene>
<keyword evidence="5" id="KW-0732">Signal</keyword>
<protein>
    <submittedName>
        <fullName evidence="7">OmpA family protein</fullName>
    </submittedName>
</protein>
<keyword evidence="2 4" id="KW-0472">Membrane</keyword>
<organism evidence="7 8">
    <name type="scientific">Pelomonas baiyunensis</name>
    <dbReference type="NCBI Taxonomy" id="3299026"/>
    <lineage>
        <taxon>Bacteria</taxon>
        <taxon>Pseudomonadati</taxon>
        <taxon>Pseudomonadota</taxon>
        <taxon>Betaproteobacteria</taxon>
        <taxon>Burkholderiales</taxon>
        <taxon>Sphaerotilaceae</taxon>
        <taxon>Roseateles</taxon>
    </lineage>
</organism>
<accession>A0ABW7H4B7</accession>
<dbReference type="InterPro" id="IPR054121">
    <property type="entry name" value="ArfA_BON-like"/>
</dbReference>
<evidence type="ECO:0000313" key="7">
    <source>
        <dbReference type="EMBL" id="MFG6469073.1"/>
    </source>
</evidence>
<evidence type="ECO:0000256" key="3">
    <source>
        <dbReference type="ARBA" id="ARBA00023237"/>
    </source>
</evidence>
<dbReference type="SUPFAM" id="SSF103088">
    <property type="entry name" value="OmpA-like"/>
    <property type="match status" value="1"/>
</dbReference>
<evidence type="ECO:0000256" key="5">
    <source>
        <dbReference type="SAM" id="SignalP"/>
    </source>
</evidence>
<comment type="caution">
    <text evidence="7">The sequence shown here is derived from an EMBL/GenBank/DDBJ whole genome shotgun (WGS) entry which is preliminary data.</text>
</comment>
<evidence type="ECO:0000256" key="2">
    <source>
        <dbReference type="ARBA" id="ARBA00023136"/>
    </source>
</evidence>
<proteinExistence type="predicted"/>
<dbReference type="CDD" id="cd07185">
    <property type="entry name" value="OmpA_C-like"/>
    <property type="match status" value="1"/>
</dbReference>
<dbReference type="InterPro" id="IPR006664">
    <property type="entry name" value="OMP_bac"/>
</dbReference>
<evidence type="ECO:0000256" key="1">
    <source>
        <dbReference type="ARBA" id="ARBA00004442"/>
    </source>
</evidence>
<dbReference type="RefSeq" id="WP_394387357.1">
    <property type="nucleotide sequence ID" value="NZ_JBIGIB010000007.1"/>
</dbReference>
<keyword evidence="3" id="KW-0998">Cell outer membrane</keyword>
<dbReference type="InterPro" id="IPR006665">
    <property type="entry name" value="OmpA-like"/>
</dbReference>
<dbReference type="Gene3D" id="3.40.1520.20">
    <property type="match status" value="1"/>
</dbReference>
<feature type="domain" description="OmpA-like" evidence="6">
    <location>
        <begin position="147"/>
        <end position="262"/>
    </location>
</feature>
<evidence type="ECO:0000256" key="4">
    <source>
        <dbReference type="PROSITE-ProRule" id="PRU00473"/>
    </source>
</evidence>
<dbReference type="PROSITE" id="PS51123">
    <property type="entry name" value="OMPA_2"/>
    <property type="match status" value="1"/>
</dbReference>
<dbReference type="PANTHER" id="PTHR30329:SF21">
    <property type="entry name" value="LIPOPROTEIN YIAD-RELATED"/>
    <property type="match status" value="1"/>
</dbReference>
<dbReference type="InterPro" id="IPR050330">
    <property type="entry name" value="Bact_OuterMem_StrucFunc"/>
</dbReference>
<reference evidence="7 8" key="1">
    <citation type="submission" date="2024-08" db="EMBL/GenBank/DDBJ databases">
        <authorList>
            <person name="Lu H."/>
        </authorList>
    </citation>
    <scope>NUCLEOTIDE SEQUENCE [LARGE SCALE GENOMIC DNA]</scope>
    <source>
        <strain evidence="7 8">BYS87W</strain>
    </source>
</reference>